<protein>
    <submittedName>
        <fullName evidence="2">P-loop containing nucleoside triphosphate hydrolase protein</fullName>
    </submittedName>
</protein>
<dbReference type="InterPro" id="IPR027417">
    <property type="entry name" value="P-loop_NTPase"/>
</dbReference>
<dbReference type="InterPro" id="IPR006083">
    <property type="entry name" value="PRK/URK"/>
</dbReference>
<gene>
    <name evidence="2" type="ORF">FA10DRAFT_267538</name>
</gene>
<dbReference type="SUPFAM" id="SSF52540">
    <property type="entry name" value="P-loop containing nucleoside triphosphate hydrolases"/>
    <property type="match status" value="1"/>
</dbReference>
<evidence type="ECO:0000259" key="1">
    <source>
        <dbReference type="Pfam" id="PF00485"/>
    </source>
</evidence>
<dbReference type="GeneID" id="37043865"/>
<keyword evidence="2" id="KW-0378">Hydrolase</keyword>
<dbReference type="FunCoup" id="A0A316YIL0">
    <property type="interactions" value="194"/>
</dbReference>
<keyword evidence="3" id="KW-1185">Reference proteome</keyword>
<dbReference type="GO" id="GO:0016787">
    <property type="term" value="F:hydrolase activity"/>
    <property type="evidence" value="ECO:0007669"/>
    <property type="project" value="UniProtKB-KW"/>
</dbReference>
<dbReference type="OrthoDB" id="6362633at2759"/>
<dbReference type="Gene3D" id="3.40.50.300">
    <property type="entry name" value="P-loop containing nucleotide triphosphate hydrolases"/>
    <property type="match status" value="2"/>
</dbReference>
<organism evidence="2 3">
    <name type="scientific">Acaromyces ingoldii</name>
    <dbReference type="NCBI Taxonomy" id="215250"/>
    <lineage>
        <taxon>Eukaryota</taxon>
        <taxon>Fungi</taxon>
        <taxon>Dikarya</taxon>
        <taxon>Basidiomycota</taxon>
        <taxon>Ustilaginomycotina</taxon>
        <taxon>Exobasidiomycetes</taxon>
        <taxon>Exobasidiales</taxon>
        <taxon>Cryptobasidiaceae</taxon>
        <taxon>Acaromyces</taxon>
    </lineage>
</organism>
<dbReference type="AlphaFoldDB" id="A0A316YIL0"/>
<evidence type="ECO:0000313" key="2">
    <source>
        <dbReference type="EMBL" id="PWN88916.1"/>
    </source>
</evidence>
<proteinExistence type="predicted"/>
<evidence type="ECO:0000313" key="3">
    <source>
        <dbReference type="Proteomes" id="UP000245768"/>
    </source>
</evidence>
<dbReference type="InParanoid" id="A0A316YIL0"/>
<feature type="domain" description="Phosphoribulokinase/uridine kinase" evidence="1">
    <location>
        <begin position="30"/>
        <end position="150"/>
    </location>
</feature>
<dbReference type="EMBL" id="KZ819637">
    <property type="protein sequence ID" value="PWN88916.1"/>
    <property type="molecule type" value="Genomic_DNA"/>
</dbReference>
<dbReference type="Proteomes" id="UP000245768">
    <property type="component" value="Unassembled WGS sequence"/>
</dbReference>
<dbReference type="GO" id="GO:0016301">
    <property type="term" value="F:kinase activity"/>
    <property type="evidence" value="ECO:0007669"/>
    <property type="project" value="InterPro"/>
</dbReference>
<sequence>MEEALASMVDHVAARLAAKEHEVGGGRLLVGICGIPGSGKSSVARKLIEGVDGGRSSVVVGMDGWHLTREALSQMDDPKEAFAKRGAPWTFDAEAYAAFVDRVRNSDNRETLEAPSFSHAVKDPVPGDTKVEPHHRLVVFEGLYCNVDEGAWRSAAEKLDERWLVSVDESEAKRRLVERHVLTGVAKDHEEAIWRANNNDLPNGRYLLEHLLEPVRRIPSINDDAWAGEG</sequence>
<dbReference type="STRING" id="215250.A0A316YIL0"/>
<reference evidence="2 3" key="1">
    <citation type="journal article" date="2018" name="Mol. Biol. Evol.">
        <title>Broad Genomic Sampling Reveals a Smut Pathogenic Ancestry of the Fungal Clade Ustilaginomycotina.</title>
        <authorList>
            <person name="Kijpornyongpan T."/>
            <person name="Mondo S.J."/>
            <person name="Barry K."/>
            <person name="Sandor L."/>
            <person name="Lee J."/>
            <person name="Lipzen A."/>
            <person name="Pangilinan J."/>
            <person name="LaButti K."/>
            <person name="Hainaut M."/>
            <person name="Henrissat B."/>
            <person name="Grigoriev I.V."/>
            <person name="Spatafora J.W."/>
            <person name="Aime M.C."/>
        </authorList>
    </citation>
    <scope>NUCLEOTIDE SEQUENCE [LARGE SCALE GENOMIC DNA]</scope>
    <source>
        <strain evidence="2 3">MCA 4198</strain>
    </source>
</reference>
<accession>A0A316YIL0</accession>
<dbReference type="Pfam" id="PF00485">
    <property type="entry name" value="PRK"/>
    <property type="match status" value="1"/>
</dbReference>
<dbReference type="RefSeq" id="XP_025376114.1">
    <property type="nucleotide sequence ID" value="XM_025521949.1"/>
</dbReference>
<name>A0A316YIL0_9BASI</name>
<dbReference type="GO" id="GO:0005524">
    <property type="term" value="F:ATP binding"/>
    <property type="evidence" value="ECO:0007669"/>
    <property type="project" value="InterPro"/>
</dbReference>
<dbReference type="PANTHER" id="PTHR10285">
    <property type="entry name" value="URIDINE KINASE"/>
    <property type="match status" value="1"/>
</dbReference>